<sequence>MHWQWIFNRVVLGLAFVCVLIAIYAYSPAARSGKRNAARTPPDPEEPLPPSSSPLHRFKRAGIATDNDACSQMAREALLLGGSVVDAALAALLCNGLIGMQSMGLGGGMIMNIYMHSERRAYTILGREMAPRSLHADNFTTMVSEQQLKQSGRSIAVPTELLGYALAHERFGKLSWSELVRPTLSLCHSGYSLYKHQYDALILNADMIKSNALLRQMFVDPATNQFWPIGRHIQPPKQLCDTYAQISVAGPRSLYKGTLLARLHADLQDMGSAITKEDLRHAQAELRDSLVIPLDEYDLHLTPPPGSGHILGLIMNILHAYRADFAAGDDLDALAIHRIVEAFKFGFVQRWRLDDKADEELLAKLTSPRFAARIAQLIDDARTYNNSEHYGASGDIQPRDEHGTSHISILHNNDAVSVTSSINFYFGSGRMGKRTGVLFNNAMSDFSMKQLKNYFDLPYIDGTNMITAAARPMSSMCPIIVTERSSGQVRLVVGAAGGTKIISALVPLLVRILWQRASIKTAIDASRFHHQMLPNVLQYEYGMLQAHVHSLLAKGHQCERYRNRGSVICGIAQDNESVTINSDYRKIGGVAGF</sequence>
<proteinExistence type="predicted"/>
<reference evidence="2" key="2">
    <citation type="journal article" date="2016" name="G3 (Bethesda)">
        <title>Genome Evolution in Three Species of Cactophilic Drosophila.</title>
        <authorList>
            <person name="Sanchez-Flores A."/>
            <person name="Penazola F."/>
            <person name="Carpinteyro-Ponce J."/>
            <person name="Nazario-Yepiz N."/>
            <person name="Abreu-Goodger C."/>
            <person name="Machado C.A."/>
            <person name="Markow T.A."/>
        </authorList>
    </citation>
    <scope>NUCLEOTIDE SEQUENCE [LARGE SCALE GENOMIC DNA]</scope>
</reference>
<evidence type="ECO:0000256" key="1">
    <source>
        <dbReference type="SAM" id="MobiDB-lite"/>
    </source>
</evidence>
<dbReference type="SUPFAM" id="SSF56235">
    <property type="entry name" value="N-terminal nucleophile aminohydrolases (Ntn hydrolases)"/>
    <property type="match status" value="1"/>
</dbReference>
<feature type="region of interest" description="Disordered" evidence="1">
    <location>
        <begin position="33"/>
        <end position="55"/>
    </location>
</feature>
<dbReference type="InterPro" id="IPR043137">
    <property type="entry name" value="GGT_ssub_C"/>
</dbReference>
<dbReference type="PRINTS" id="PR01210">
    <property type="entry name" value="GGTRANSPTASE"/>
</dbReference>
<dbReference type="GeneID" id="108619418"/>
<dbReference type="InterPro" id="IPR029055">
    <property type="entry name" value="Ntn_hydrolases_N"/>
</dbReference>
<reference evidence="3" key="3">
    <citation type="submission" date="2025-08" db="UniProtKB">
        <authorList>
            <consortium name="RefSeq"/>
        </authorList>
    </citation>
    <scope>IDENTIFICATION</scope>
    <source>
        <tissue evidence="3">Whole organism</tissue>
    </source>
</reference>
<protein>
    <submittedName>
        <fullName evidence="3">Gamma-glutamyltranspeptidase 1</fullName>
    </submittedName>
</protein>
<dbReference type="PANTHER" id="PTHR11686:SF9">
    <property type="entry name" value="RE13973P"/>
    <property type="match status" value="1"/>
</dbReference>
<name>A0ABM1PW89_DROAR</name>
<keyword evidence="2" id="KW-1185">Reference proteome</keyword>
<dbReference type="InterPro" id="IPR043138">
    <property type="entry name" value="GGT_lsub"/>
</dbReference>
<evidence type="ECO:0000313" key="3">
    <source>
        <dbReference type="RefSeq" id="XP_017871475.1"/>
    </source>
</evidence>
<reference evidence="2" key="1">
    <citation type="journal article" date="1997" name="Nucleic Acids Res.">
        <title>tRNAscan-SE: a program for improved detection of transfer RNA genes in genomic sequence.</title>
        <authorList>
            <person name="Lowe T.M."/>
            <person name="Eddy S.R."/>
        </authorList>
    </citation>
    <scope>NUCLEOTIDE SEQUENCE [LARGE SCALE GENOMIC DNA]</scope>
</reference>
<dbReference type="Pfam" id="PF01019">
    <property type="entry name" value="G_glu_transpept"/>
    <property type="match status" value="1"/>
</dbReference>
<accession>A0ABM1PW89</accession>
<dbReference type="InterPro" id="IPR000101">
    <property type="entry name" value="GGT_peptidase"/>
</dbReference>
<dbReference type="RefSeq" id="XP_017871475.1">
    <property type="nucleotide sequence ID" value="XM_018015986.1"/>
</dbReference>
<gene>
    <name evidence="3" type="primary">LOC108619418</name>
</gene>
<dbReference type="Gene3D" id="3.60.20.40">
    <property type="match status" value="1"/>
</dbReference>
<organism evidence="2 3">
    <name type="scientific">Drosophila arizonae</name>
    <name type="common">Fruit fly</name>
    <dbReference type="NCBI Taxonomy" id="7263"/>
    <lineage>
        <taxon>Eukaryota</taxon>
        <taxon>Metazoa</taxon>
        <taxon>Ecdysozoa</taxon>
        <taxon>Arthropoda</taxon>
        <taxon>Hexapoda</taxon>
        <taxon>Insecta</taxon>
        <taxon>Pterygota</taxon>
        <taxon>Neoptera</taxon>
        <taxon>Endopterygota</taxon>
        <taxon>Diptera</taxon>
        <taxon>Brachycera</taxon>
        <taxon>Muscomorpha</taxon>
        <taxon>Ephydroidea</taxon>
        <taxon>Drosophilidae</taxon>
        <taxon>Drosophila</taxon>
    </lineage>
</organism>
<dbReference type="Proteomes" id="UP000694904">
    <property type="component" value="Chromosome X"/>
</dbReference>
<dbReference type="Gene3D" id="1.10.246.130">
    <property type="match status" value="1"/>
</dbReference>
<dbReference type="PANTHER" id="PTHR11686">
    <property type="entry name" value="GAMMA GLUTAMYL TRANSPEPTIDASE"/>
    <property type="match status" value="1"/>
</dbReference>
<evidence type="ECO:0000313" key="2">
    <source>
        <dbReference type="Proteomes" id="UP000694904"/>
    </source>
</evidence>